<dbReference type="Pfam" id="PF02311">
    <property type="entry name" value="AraC_binding"/>
    <property type="match status" value="1"/>
</dbReference>
<keyword evidence="3" id="KW-0804">Transcription</keyword>
<dbReference type="Pfam" id="PF12833">
    <property type="entry name" value="HTH_18"/>
    <property type="match status" value="1"/>
</dbReference>
<sequence length="268" mass="31642">MRYSFSQKIRSLPLFVDSLGYQWQQESIKRPKGYHYVHWLHTQKGEGIVEINQKKYHLTEHSGILINEGVPHNYYALSDDWTTAYFTFGGVLIQDMMNLLQFGDYQLLNTNVPTIDRFISELLDQEIKEHIEYQYEASGLVYQFLMLIKNHTDRKHYSSAKYQQIVQPILNLIETSYASDLSNQNMADIVGYTPQYVNKVFKEQIDISPTQYLASYRIRKAKELMIQKNKMSIEEIALLVGFQTVNYFITVFRKQEKITPYQFKQSLQ</sequence>
<dbReference type="Proteomes" id="UP000622610">
    <property type="component" value="Unassembled WGS sequence"/>
</dbReference>
<protein>
    <recommendedName>
        <fullName evidence="4">HTH araC/xylS-type domain-containing protein</fullName>
    </recommendedName>
</protein>
<dbReference type="Gene3D" id="2.60.120.280">
    <property type="entry name" value="Regulatory protein AraC"/>
    <property type="match status" value="1"/>
</dbReference>
<keyword evidence="2" id="KW-0238">DNA-binding</keyword>
<dbReference type="GO" id="GO:0043565">
    <property type="term" value="F:sequence-specific DNA binding"/>
    <property type="evidence" value="ECO:0007669"/>
    <property type="project" value="InterPro"/>
</dbReference>
<evidence type="ECO:0000256" key="2">
    <source>
        <dbReference type="ARBA" id="ARBA00023125"/>
    </source>
</evidence>
<dbReference type="SMART" id="SM00342">
    <property type="entry name" value="HTH_ARAC"/>
    <property type="match status" value="1"/>
</dbReference>
<keyword evidence="6" id="KW-1185">Reference proteome</keyword>
<dbReference type="Gene3D" id="1.10.10.60">
    <property type="entry name" value="Homeodomain-like"/>
    <property type="match status" value="2"/>
</dbReference>
<name>A0A917JGF5_9ENTE</name>
<reference evidence="5" key="1">
    <citation type="journal article" date="2014" name="Int. J. Syst. Evol. Microbiol.">
        <title>Complete genome sequence of Corynebacterium casei LMG S-19264T (=DSM 44701T), isolated from a smear-ripened cheese.</title>
        <authorList>
            <consortium name="US DOE Joint Genome Institute (JGI-PGF)"/>
            <person name="Walter F."/>
            <person name="Albersmeier A."/>
            <person name="Kalinowski J."/>
            <person name="Ruckert C."/>
        </authorList>
    </citation>
    <scope>NUCLEOTIDE SEQUENCE</scope>
    <source>
        <strain evidence="5">CCM 8433</strain>
    </source>
</reference>
<dbReference type="PANTHER" id="PTHR43280:SF28">
    <property type="entry name" value="HTH-TYPE TRANSCRIPTIONAL ACTIVATOR RHAS"/>
    <property type="match status" value="1"/>
</dbReference>
<dbReference type="InterPro" id="IPR009057">
    <property type="entry name" value="Homeodomain-like_sf"/>
</dbReference>
<accession>A0A917JGF5</accession>
<evidence type="ECO:0000256" key="3">
    <source>
        <dbReference type="ARBA" id="ARBA00023163"/>
    </source>
</evidence>
<comment type="caution">
    <text evidence="5">The sequence shown here is derived from an EMBL/GenBank/DDBJ whole genome shotgun (WGS) entry which is preliminary data.</text>
</comment>
<evidence type="ECO:0000313" key="5">
    <source>
        <dbReference type="EMBL" id="GGI65367.1"/>
    </source>
</evidence>
<dbReference type="PROSITE" id="PS00041">
    <property type="entry name" value="HTH_ARAC_FAMILY_1"/>
    <property type="match status" value="1"/>
</dbReference>
<evidence type="ECO:0000313" key="6">
    <source>
        <dbReference type="Proteomes" id="UP000622610"/>
    </source>
</evidence>
<proteinExistence type="predicted"/>
<dbReference type="RefSeq" id="WP_209651420.1">
    <property type="nucleotide sequence ID" value="NZ_JAGGMC010000003.1"/>
</dbReference>
<evidence type="ECO:0000256" key="1">
    <source>
        <dbReference type="ARBA" id="ARBA00023015"/>
    </source>
</evidence>
<evidence type="ECO:0000259" key="4">
    <source>
        <dbReference type="PROSITE" id="PS01124"/>
    </source>
</evidence>
<gene>
    <name evidence="5" type="ORF">GCM10011482_10210</name>
</gene>
<dbReference type="InterPro" id="IPR018060">
    <property type="entry name" value="HTH_AraC"/>
</dbReference>
<dbReference type="PANTHER" id="PTHR43280">
    <property type="entry name" value="ARAC-FAMILY TRANSCRIPTIONAL REGULATOR"/>
    <property type="match status" value="1"/>
</dbReference>
<dbReference type="InterPro" id="IPR018062">
    <property type="entry name" value="HTH_AraC-typ_CS"/>
</dbReference>
<dbReference type="SUPFAM" id="SSF51215">
    <property type="entry name" value="Regulatory protein AraC"/>
    <property type="match status" value="1"/>
</dbReference>
<dbReference type="InterPro" id="IPR037923">
    <property type="entry name" value="HTH-like"/>
</dbReference>
<dbReference type="AlphaFoldDB" id="A0A917JGF5"/>
<keyword evidence="1" id="KW-0805">Transcription regulation</keyword>
<dbReference type="SUPFAM" id="SSF46689">
    <property type="entry name" value="Homeodomain-like"/>
    <property type="match status" value="2"/>
</dbReference>
<organism evidence="5 6">
    <name type="scientific">Enterococcus alcedinis</name>
    <dbReference type="NCBI Taxonomy" id="1274384"/>
    <lineage>
        <taxon>Bacteria</taxon>
        <taxon>Bacillati</taxon>
        <taxon>Bacillota</taxon>
        <taxon>Bacilli</taxon>
        <taxon>Lactobacillales</taxon>
        <taxon>Enterococcaceae</taxon>
        <taxon>Enterococcus</taxon>
    </lineage>
</organism>
<dbReference type="GO" id="GO:0003700">
    <property type="term" value="F:DNA-binding transcription factor activity"/>
    <property type="evidence" value="ECO:0007669"/>
    <property type="project" value="InterPro"/>
</dbReference>
<feature type="domain" description="HTH araC/xylS-type" evidence="4">
    <location>
        <begin position="167"/>
        <end position="266"/>
    </location>
</feature>
<dbReference type="EMBL" id="BMDT01000003">
    <property type="protein sequence ID" value="GGI65367.1"/>
    <property type="molecule type" value="Genomic_DNA"/>
</dbReference>
<dbReference type="InterPro" id="IPR003313">
    <property type="entry name" value="AraC-bd"/>
</dbReference>
<reference evidence="5" key="2">
    <citation type="submission" date="2020-09" db="EMBL/GenBank/DDBJ databases">
        <authorList>
            <person name="Sun Q."/>
            <person name="Sedlacek I."/>
        </authorList>
    </citation>
    <scope>NUCLEOTIDE SEQUENCE</scope>
    <source>
        <strain evidence="5">CCM 8433</strain>
    </source>
</reference>
<dbReference type="PROSITE" id="PS01124">
    <property type="entry name" value="HTH_ARAC_FAMILY_2"/>
    <property type="match status" value="1"/>
</dbReference>